<name>A0A1I0V465_9CLOT</name>
<dbReference type="STRING" id="84698.SAMN04488528_1001102"/>
<reference evidence="3 4" key="1">
    <citation type="submission" date="2016-10" db="EMBL/GenBank/DDBJ databases">
        <authorList>
            <person name="de Groot N.N."/>
        </authorList>
    </citation>
    <scope>NUCLEOTIDE SEQUENCE [LARGE SCALE GENOMIC DNA]</scope>
    <source>
        <strain evidence="3 4">DSM 12271</strain>
    </source>
</reference>
<gene>
    <name evidence="3" type="ORF">SAMN04488528_1001102</name>
</gene>
<organism evidence="3 4">
    <name type="scientific">Clostridium frigidicarnis</name>
    <dbReference type="NCBI Taxonomy" id="84698"/>
    <lineage>
        <taxon>Bacteria</taxon>
        <taxon>Bacillati</taxon>
        <taxon>Bacillota</taxon>
        <taxon>Clostridia</taxon>
        <taxon>Eubacteriales</taxon>
        <taxon>Clostridiaceae</taxon>
        <taxon>Clostridium</taxon>
    </lineage>
</organism>
<accession>A0A1I0V465</accession>
<protein>
    <recommendedName>
        <fullName evidence="2">DUF4236 domain-containing protein</fullName>
    </recommendedName>
</protein>
<evidence type="ECO:0000313" key="4">
    <source>
        <dbReference type="Proteomes" id="UP000198619"/>
    </source>
</evidence>
<dbReference type="Proteomes" id="UP000198619">
    <property type="component" value="Unassembled WGS sequence"/>
</dbReference>
<dbReference type="RefSeq" id="WP_090037638.1">
    <property type="nucleotide sequence ID" value="NZ_FOKI01000001.1"/>
</dbReference>
<keyword evidence="1" id="KW-0472">Membrane</keyword>
<keyword evidence="4" id="KW-1185">Reference proteome</keyword>
<evidence type="ECO:0000313" key="3">
    <source>
        <dbReference type="EMBL" id="SFA70346.1"/>
    </source>
</evidence>
<proteinExistence type="predicted"/>
<feature type="transmembrane region" description="Helical" evidence="1">
    <location>
        <begin position="126"/>
        <end position="158"/>
    </location>
</feature>
<dbReference type="Pfam" id="PF14020">
    <property type="entry name" value="DUF4236"/>
    <property type="match status" value="1"/>
</dbReference>
<feature type="domain" description="DUF4236" evidence="2">
    <location>
        <begin position="3"/>
        <end position="55"/>
    </location>
</feature>
<keyword evidence="1" id="KW-0812">Transmembrane</keyword>
<keyword evidence="1" id="KW-1133">Transmembrane helix</keyword>
<sequence>MGLNFRKSIRIGKNTRINLSRKGGIGISTGIKGSRVSMNKQGTRKTIGAKGVYYTEQKSWKNKDKNRIDIEEQIRQREAIDNSTFLTLCDCNNQYWNAKRDKWLSDYGLEGYSLTRKEKKRGRIGIWLALLLIVGFPIAMIFPIAGLVVVPLLLLFVYKGIKQLVHWKKNTVNWVLEDARDKGMIKDSSINIVK</sequence>
<evidence type="ECO:0000256" key="1">
    <source>
        <dbReference type="SAM" id="Phobius"/>
    </source>
</evidence>
<dbReference type="OrthoDB" id="983149at2"/>
<evidence type="ECO:0000259" key="2">
    <source>
        <dbReference type="Pfam" id="PF14020"/>
    </source>
</evidence>
<dbReference type="InterPro" id="IPR025330">
    <property type="entry name" value="DUF4236"/>
</dbReference>
<dbReference type="EMBL" id="FOKI01000001">
    <property type="protein sequence ID" value="SFA70346.1"/>
    <property type="molecule type" value="Genomic_DNA"/>
</dbReference>
<dbReference type="AlphaFoldDB" id="A0A1I0V465"/>